<keyword evidence="9" id="KW-1185">Reference proteome</keyword>
<keyword evidence="3" id="KW-0808">Transferase</keyword>
<dbReference type="OrthoDB" id="943406at2"/>
<accession>A0A5S3QEY7</accession>
<comment type="catalytic activity">
    <reaction evidence="1">
        <text>ATP + protein L-histidine = ADP + protein N-phospho-L-histidine.</text>
        <dbReference type="EC" id="2.7.13.3"/>
    </reaction>
</comment>
<evidence type="ECO:0000256" key="4">
    <source>
        <dbReference type="ARBA" id="ARBA00022777"/>
    </source>
</evidence>
<proteinExistence type="predicted"/>
<gene>
    <name evidence="8" type="ORF">FEE95_14325</name>
</gene>
<reference evidence="8 9" key="1">
    <citation type="submission" date="2019-05" db="EMBL/GenBank/DDBJ databases">
        <authorList>
            <person name="Zhang J.-Y."/>
            <person name="Feg X."/>
            <person name="Du Z.-J."/>
        </authorList>
    </citation>
    <scope>NUCLEOTIDE SEQUENCE [LARGE SCALE GENOMIC DNA]</scope>
    <source>
        <strain evidence="8 9">RZ26</strain>
    </source>
</reference>
<evidence type="ECO:0000256" key="6">
    <source>
        <dbReference type="SAM" id="Phobius"/>
    </source>
</evidence>
<dbReference type="InterPro" id="IPR003594">
    <property type="entry name" value="HATPase_dom"/>
</dbReference>
<evidence type="ECO:0000256" key="1">
    <source>
        <dbReference type="ARBA" id="ARBA00000085"/>
    </source>
</evidence>
<keyword evidence="5" id="KW-0902">Two-component regulatory system</keyword>
<dbReference type="RefSeq" id="WP_138658696.1">
    <property type="nucleotide sequence ID" value="NZ_VATY01000003.1"/>
</dbReference>
<dbReference type="EMBL" id="VATY01000003">
    <property type="protein sequence ID" value="TMM55827.1"/>
    <property type="molecule type" value="Genomic_DNA"/>
</dbReference>
<dbReference type="AlphaFoldDB" id="A0A5S3QEY7"/>
<dbReference type="EC" id="2.7.13.3" evidence="2"/>
<dbReference type="GO" id="GO:0004673">
    <property type="term" value="F:protein histidine kinase activity"/>
    <property type="evidence" value="ECO:0007669"/>
    <property type="project" value="UniProtKB-EC"/>
</dbReference>
<evidence type="ECO:0000256" key="5">
    <source>
        <dbReference type="ARBA" id="ARBA00023012"/>
    </source>
</evidence>
<dbReference type="CDD" id="cd16917">
    <property type="entry name" value="HATPase_UhpB-NarQ-NarX-like"/>
    <property type="match status" value="1"/>
</dbReference>
<dbReference type="InterPro" id="IPR036890">
    <property type="entry name" value="HATPase_C_sf"/>
</dbReference>
<feature type="domain" description="Histidine kinase/HSP90-like ATPase" evidence="7">
    <location>
        <begin position="535"/>
        <end position="620"/>
    </location>
</feature>
<evidence type="ECO:0000256" key="2">
    <source>
        <dbReference type="ARBA" id="ARBA00012438"/>
    </source>
</evidence>
<feature type="transmembrane region" description="Helical" evidence="6">
    <location>
        <begin position="397"/>
        <end position="416"/>
    </location>
</feature>
<evidence type="ECO:0000259" key="7">
    <source>
        <dbReference type="Pfam" id="PF02518"/>
    </source>
</evidence>
<dbReference type="GO" id="GO:0000160">
    <property type="term" value="P:phosphorelay signal transduction system"/>
    <property type="evidence" value="ECO:0007669"/>
    <property type="project" value="UniProtKB-KW"/>
</dbReference>
<evidence type="ECO:0000313" key="8">
    <source>
        <dbReference type="EMBL" id="TMM55827.1"/>
    </source>
</evidence>
<dbReference type="PANTHER" id="PTHR24421">
    <property type="entry name" value="NITRATE/NITRITE SENSOR PROTEIN NARX-RELATED"/>
    <property type="match status" value="1"/>
</dbReference>
<organism evidence="8 9">
    <name type="scientific">Maribacter algarum</name>
    <name type="common">ex Zhang et al. 2020</name>
    <dbReference type="NCBI Taxonomy" id="2578118"/>
    <lineage>
        <taxon>Bacteria</taxon>
        <taxon>Pseudomonadati</taxon>
        <taxon>Bacteroidota</taxon>
        <taxon>Flavobacteriia</taxon>
        <taxon>Flavobacteriales</taxon>
        <taxon>Flavobacteriaceae</taxon>
        <taxon>Maribacter</taxon>
    </lineage>
</organism>
<dbReference type="Gene3D" id="1.25.40.10">
    <property type="entry name" value="Tetratricopeptide repeat domain"/>
    <property type="match status" value="2"/>
</dbReference>
<dbReference type="InterPro" id="IPR011990">
    <property type="entry name" value="TPR-like_helical_dom_sf"/>
</dbReference>
<dbReference type="PANTHER" id="PTHR24421:SF10">
    <property type="entry name" value="NITRATE_NITRITE SENSOR PROTEIN NARQ"/>
    <property type="match status" value="1"/>
</dbReference>
<dbReference type="InterPro" id="IPR050482">
    <property type="entry name" value="Sensor_HK_TwoCompSys"/>
</dbReference>
<sequence length="621" mass="71365">MKQFLALSLFIIFLKSLSIFNSLSYTVVDLPYEFTQDSLQIALIKDKIKLLARQKNYDSAIHYSKTLLSFSKKIPDSSLLAEAHFRLGFYQKKLDQYSTSFLNYNHSYRIHLALGDSLNASNRLISMANIQKGIGDFTASQETAIEALKYLIKTDHYRNVSGLYHIISVSLKEQKNYSESLKWNEKAISLLISVKKKSNLETANMLLYKNTKANILAEEQHYDESISIFKSLLEEKIVKENKIEYARLLTNLGRVKWLENPTNNESEKLLLKSLQIRKERNSISGLISSNVHLSKYYKNVDLNKSLQHATAALKNAQTLKNPVSILEALDLVIPLKTELGLELHQEAVLYSKTRNELTEIQQKVRSIYATTKYDNNKLTNDNLVLKAEKAQKEKQNLLYLSAFLASLLAIGLIVYFKNQQRKRAKIEAAYRTEIRFAKKIHDEVGNDIFYLMTQIKKNPQLTENGEALMILEGLDTVYQKARDITREYTPIKTDETYGDELMALMNSYSSDSIKIATTKLDSSFWDVLSHDKKIQFFWIVRELFTNMRKHSMATFIGITFTKKDGSLKINYTDNGIGFEKSKQDFGNGLKNVENRMHDLKGSINFDSKPNEGLTIKMKFPI</sequence>
<dbReference type="Proteomes" id="UP000310314">
    <property type="component" value="Unassembled WGS sequence"/>
</dbReference>
<dbReference type="Pfam" id="PF02518">
    <property type="entry name" value="HATPase_c"/>
    <property type="match status" value="1"/>
</dbReference>
<keyword evidence="6" id="KW-1133">Transmembrane helix</keyword>
<dbReference type="Gene3D" id="3.30.565.10">
    <property type="entry name" value="Histidine kinase-like ATPase, C-terminal domain"/>
    <property type="match status" value="1"/>
</dbReference>
<dbReference type="SUPFAM" id="SSF55874">
    <property type="entry name" value="ATPase domain of HSP90 chaperone/DNA topoisomerase II/histidine kinase"/>
    <property type="match status" value="1"/>
</dbReference>
<dbReference type="SUPFAM" id="SSF48452">
    <property type="entry name" value="TPR-like"/>
    <property type="match status" value="1"/>
</dbReference>
<keyword evidence="6" id="KW-0472">Membrane</keyword>
<keyword evidence="6" id="KW-0812">Transmembrane</keyword>
<evidence type="ECO:0000313" key="9">
    <source>
        <dbReference type="Proteomes" id="UP000310314"/>
    </source>
</evidence>
<name>A0A5S3QEY7_9FLAO</name>
<keyword evidence="4" id="KW-0418">Kinase</keyword>
<protein>
    <recommendedName>
        <fullName evidence="2">histidine kinase</fullName>
        <ecNumber evidence="2">2.7.13.3</ecNumber>
    </recommendedName>
</protein>
<evidence type="ECO:0000256" key="3">
    <source>
        <dbReference type="ARBA" id="ARBA00022679"/>
    </source>
</evidence>
<comment type="caution">
    <text evidence="8">The sequence shown here is derived from an EMBL/GenBank/DDBJ whole genome shotgun (WGS) entry which is preliminary data.</text>
</comment>